<keyword evidence="1" id="KW-0812">Transmembrane</keyword>
<organism evidence="2 3">
    <name type="scientific">Alteromonas oceani</name>
    <dbReference type="NCBI Taxonomy" id="2071609"/>
    <lineage>
        <taxon>Bacteria</taxon>
        <taxon>Pseudomonadati</taxon>
        <taxon>Pseudomonadota</taxon>
        <taxon>Gammaproteobacteria</taxon>
        <taxon>Alteromonadales</taxon>
        <taxon>Alteromonadaceae</taxon>
        <taxon>Alteromonas/Salinimonas group</taxon>
        <taxon>Alteromonas</taxon>
    </lineage>
</organism>
<evidence type="ECO:0000313" key="3">
    <source>
        <dbReference type="Proteomes" id="UP001595477"/>
    </source>
</evidence>
<keyword evidence="3" id="KW-1185">Reference proteome</keyword>
<protein>
    <submittedName>
        <fullName evidence="2">DUF7010 family protein</fullName>
    </submittedName>
</protein>
<name>A0ABV7JTM1_9ALTE</name>
<evidence type="ECO:0000313" key="2">
    <source>
        <dbReference type="EMBL" id="MFC3201454.1"/>
    </source>
</evidence>
<proteinExistence type="predicted"/>
<gene>
    <name evidence="2" type="ORF">ACFOEW_06440</name>
</gene>
<dbReference type="RefSeq" id="WP_123323979.1">
    <property type="nucleotide sequence ID" value="NZ_JBHRSX010000014.1"/>
</dbReference>
<comment type="caution">
    <text evidence="2">The sequence shown here is derived from an EMBL/GenBank/DDBJ whole genome shotgun (WGS) entry which is preliminary data.</text>
</comment>
<reference evidence="3" key="1">
    <citation type="journal article" date="2019" name="Int. J. Syst. Evol. Microbiol.">
        <title>The Global Catalogue of Microorganisms (GCM) 10K type strain sequencing project: providing services to taxonomists for standard genome sequencing and annotation.</title>
        <authorList>
            <consortium name="The Broad Institute Genomics Platform"/>
            <consortium name="The Broad Institute Genome Sequencing Center for Infectious Disease"/>
            <person name="Wu L."/>
            <person name="Ma J."/>
        </authorList>
    </citation>
    <scope>NUCLEOTIDE SEQUENCE [LARGE SCALE GENOMIC DNA]</scope>
    <source>
        <strain evidence="3">KCTC 52449</strain>
    </source>
</reference>
<dbReference type="EMBL" id="JBHRSX010000014">
    <property type="protein sequence ID" value="MFC3201454.1"/>
    <property type="molecule type" value="Genomic_DNA"/>
</dbReference>
<keyword evidence="1" id="KW-0472">Membrane</keyword>
<evidence type="ECO:0000256" key="1">
    <source>
        <dbReference type="SAM" id="Phobius"/>
    </source>
</evidence>
<feature type="transmembrane region" description="Helical" evidence="1">
    <location>
        <begin position="110"/>
        <end position="128"/>
    </location>
</feature>
<feature type="transmembrane region" description="Helical" evidence="1">
    <location>
        <begin position="84"/>
        <end position="104"/>
    </location>
</feature>
<dbReference type="Proteomes" id="UP001595477">
    <property type="component" value="Unassembled WGS sequence"/>
</dbReference>
<feature type="transmembrane region" description="Helical" evidence="1">
    <location>
        <begin position="20"/>
        <end position="39"/>
    </location>
</feature>
<dbReference type="Pfam" id="PF22765">
    <property type="entry name" value="DUF7010"/>
    <property type="match status" value="1"/>
</dbReference>
<sequence>MTNKQSLEQQRMDFANRRLIATPIASLIAWCVVAVGSLFLEPVALSLLTFAATGSIVYLGLLVSKFTGENFLDKSRPKNTFDNLFMLSVGMAVLVYAIAIPFFLVDYTSLPLTIGVLTGLMWLPISWIIQHWIGIVRGVMRTVLIVAVWYLFPEDRFLAVSLVIIGLYVFAITVLEMRWRALQIK</sequence>
<accession>A0ABV7JTM1</accession>
<feature type="transmembrane region" description="Helical" evidence="1">
    <location>
        <begin position="135"/>
        <end position="152"/>
    </location>
</feature>
<dbReference type="InterPro" id="IPR053824">
    <property type="entry name" value="DUF7010"/>
</dbReference>
<feature type="transmembrane region" description="Helical" evidence="1">
    <location>
        <begin position="158"/>
        <end position="175"/>
    </location>
</feature>
<keyword evidence="1" id="KW-1133">Transmembrane helix</keyword>
<feature type="transmembrane region" description="Helical" evidence="1">
    <location>
        <begin position="45"/>
        <end position="63"/>
    </location>
</feature>